<evidence type="ECO:0000313" key="3">
    <source>
        <dbReference type="Proteomes" id="UP001165481"/>
    </source>
</evidence>
<evidence type="ECO:0000313" key="2">
    <source>
        <dbReference type="EMBL" id="MDL2059901.1"/>
    </source>
</evidence>
<keyword evidence="1" id="KW-0175">Coiled coil</keyword>
<accession>A0ABT7IRH0</accession>
<sequence>MNGSIYEDQIARLAGLEAQAAKMKDELEAWSGQAEFFRERLEAAADKKTVAEALKKLNEADFAM</sequence>
<feature type="coiled-coil region" evidence="1">
    <location>
        <begin position="6"/>
        <end position="40"/>
    </location>
</feature>
<reference evidence="2" key="1">
    <citation type="submission" date="2023-03" db="EMBL/GenBank/DDBJ databases">
        <title>Mesosutterella sp. nov. isolated from porcine feces.</title>
        <authorList>
            <person name="Yu S."/>
        </authorList>
    </citation>
    <scope>NUCLEOTIDE SEQUENCE</scope>
    <source>
        <strain evidence="2">AGMB02718</strain>
    </source>
</reference>
<dbReference type="EMBL" id="JAKZJU020000001">
    <property type="protein sequence ID" value="MDL2059901.1"/>
    <property type="molecule type" value="Genomic_DNA"/>
</dbReference>
<protein>
    <submittedName>
        <fullName evidence="2">Uncharacterized protein</fullName>
    </submittedName>
</protein>
<keyword evidence="3" id="KW-1185">Reference proteome</keyword>
<comment type="caution">
    <text evidence="2">The sequence shown here is derived from an EMBL/GenBank/DDBJ whole genome shotgun (WGS) entry which is preliminary data.</text>
</comment>
<proteinExistence type="predicted"/>
<name>A0ABT7IRH0_9BURK</name>
<gene>
    <name evidence="2" type="ORF">MUN46_008160</name>
</gene>
<evidence type="ECO:0000256" key="1">
    <source>
        <dbReference type="SAM" id="Coils"/>
    </source>
</evidence>
<dbReference type="Proteomes" id="UP001165481">
    <property type="component" value="Unassembled WGS sequence"/>
</dbReference>
<organism evidence="2 3">
    <name type="scientific">Mesosutterella faecium</name>
    <dbReference type="NCBI Taxonomy" id="2925194"/>
    <lineage>
        <taxon>Bacteria</taxon>
        <taxon>Pseudomonadati</taxon>
        <taxon>Pseudomonadota</taxon>
        <taxon>Betaproteobacteria</taxon>
        <taxon>Burkholderiales</taxon>
        <taxon>Sutterellaceae</taxon>
        <taxon>Mesosutterella</taxon>
    </lineage>
</organism>
<dbReference type="RefSeq" id="WP_243377117.1">
    <property type="nucleotide sequence ID" value="NZ_JAKZJU020000001.1"/>
</dbReference>